<evidence type="ECO:0000256" key="4">
    <source>
        <dbReference type="ARBA" id="ARBA00022475"/>
    </source>
</evidence>
<proteinExistence type="inferred from homology"/>
<evidence type="ECO:0000256" key="3">
    <source>
        <dbReference type="ARBA" id="ARBA00022448"/>
    </source>
</evidence>
<dbReference type="Pfam" id="PF01061">
    <property type="entry name" value="ABC2_membrane"/>
    <property type="match status" value="1"/>
</dbReference>
<dbReference type="InterPro" id="IPR013525">
    <property type="entry name" value="ABC2_TM"/>
</dbReference>
<evidence type="ECO:0000259" key="10">
    <source>
        <dbReference type="PROSITE" id="PS51012"/>
    </source>
</evidence>
<feature type="transmembrane region" description="Helical" evidence="9">
    <location>
        <begin position="199"/>
        <end position="216"/>
    </location>
</feature>
<feature type="transmembrane region" description="Helical" evidence="9">
    <location>
        <begin position="167"/>
        <end position="187"/>
    </location>
</feature>
<dbReference type="GO" id="GO:0140359">
    <property type="term" value="F:ABC-type transporter activity"/>
    <property type="evidence" value="ECO:0007669"/>
    <property type="project" value="InterPro"/>
</dbReference>
<feature type="transmembrane region" description="Helical" evidence="9">
    <location>
        <begin position="132"/>
        <end position="155"/>
    </location>
</feature>
<dbReference type="KEGG" id="ssm:Spirs_4266"/>
<dbReference type="PANTHER" id="PTHR30413">
    <property type="entry name" value="INNER MEMBRANE TRANSPORT PERMEASE"/>
    <property type="match status" value="1"/>
</dbReference>
<organism evidence="11 12">
    <name type="scientific">Sediminispirochaeta smaragdinae (strain DSM 11293 / JCM 15392 / SEBR 4228)</name>
    <name type="common">Spirochaeta smaragdinae</name>
    <dbReference type="NCBI Taxonomy" id="573413"/>
    <lineage>
        <taxon>Bacteria</taxon>
        <taxon>Pseudomonadati</taxon>
        <taxon>Spirochaetota</taxon>
        <taxon>Spirochaetia</taxon>
        <taxon>Spirochaetales</taxon>
        <taxon>Spirochaetaceae</taxon>
        <taxon>Sediminispirochaeta</taxon>
    </lineage>
</organism>
<reference evidence="11 12" key="1">
    <citation type="journal article" date="2010" name="Stand. Genomic Sci.">
        <title>Complete genome sequence of Spirochaeta smaragdinae type strain (SEBR 4228).</title>
        <authorList>
            <person name="Mavromatis K."/>
            <person name="Yasawong M."/>
            <person name="Chertkov O."/>
            <person name="Lapidus A."/>
            <person name="Lucas S."/>
            <person name="Nolan M."/>
            <person name="Del Rio T.G."/>
            <person name="Tice H."/>
            <person name="Cheng J.F."/>
            <person name="Pitluck S."/>
            <person name="Liolios K."/>
            <person name="Ivanova N."/>
            <person name="Tapia R."/>
            <person name="Han C."/>
            <person name="Bruce D."/>
            <person name="Goodwin L."/>
            <person name="Pati A."/>
            <person name="Chen A."/>
            <person name="Palaniappan K."/>
            <person name="Land M."/>
            <person name="Hauser L."/>
            <person name="Chang Y.J."/>
            <person name="Jeffries C.D."/>
            <person name="Detter J.C."/>
            <person name="Rohde M."/>
            <person name="Brambilla E."/>
            <person name="Spring S."/>
            <person name="Goker M."/>
            <person name="Sikorski J."/>
            <person name="Woyke T."/>
            <person name="Bristow J."/>
            <person name="Eisen J.A."/>
            <person name="Markowitz V."/>
            <person name="Hugenholtz P."/>
            <person name="Klenk H.P."/>
            <person name="Kyrpides N.C."/>
        </authorList>
    </citation>
    <scope>NUCLEOTIDE SEQUENCE [LARGE SCALE GENOMIC DNA]</scope>
    <source>
        <strain evidence="12">DSM 11293 / JCM 15392 / SEBR 4228</strain>
    </source>
</reference>
<evidence type="ECO:0000256" key="1">
    <source>
        <dbReference type="ARBA" id="ARBA00004429"/>
    </source>
</evidence>
<dbReference type="AlphaFoldDB" id="E1RA21"/>
<feature type="transmembrane region" description="Helical" evidence="9">
    <location>
        <begin position="50"/>
        <end position="71"/>
    </location>
</feature>
<dbReference type="eggNOG" id="COG1682">
    <property type="taxonomic scope" value="Bacteria"/>
</dbReference>
<protein>
    <recommendedName>
        <fullName evidence="9">Transport permease protein</fullName>
    </recommendedName>
</protein>
<evidence type="ECO:0000256" key="7">
    <source>
        <dbReference type="ARBA" id="ARBA00022989"/>
    </source>
</evidence>
<keyword evidence="12" id="KW-1185">Reference proteome</keyword>
<dbReference type="GO" id="GO:0015920">
    <property type="term" value="P:lipopolysaccharide transport"/>
    <property type="evidence" value="ECO:0007669"/>
    <property type="project" value="TreeGrafter"/>
</dbReference>
<dbReference type="GO" id="GO:0005886">
    <property type="term" value="C:plasma membrane"/>
    <property type="evidence" value="ECO:0007669"/>
    <property type="project" value="UniProtKB-SubCell"/>
</dbReference>
<dbReference type="EMBL" id="CP002116">
    <property type="protein sequence ID" value="ADK83340.1"/>
    <property type="molecule type" value="Genomic_DNA"/>
</dbReference>
<keyword evidence="4 9" id="KW-1003">Cell membrane</keyword>
<name>E1RA21_SEDSS</name>
<sequence length="289" mass="33617">MSSDVATEQWTTIITSEKKRFHLGLKELFNYRDLVWLFFKRDFTALYKQTILGLAWYIIQPLFTTIVFSFVFGNLAGLGTENVPSYLFYLSGIILWRFFADSLQKTSNTFLTNANLFGKVYFPRLSAPVSMVMSNIVALGIQLFLFILFYVYYLFLGMKPSLHWSFALFPVLILHIALLGTGLGLMVTSMTTKYRDLKFLVTFGLQLWMYATPIAYPLSEILEKFPKYIEWLFILNPIAFPIELFRFMLFKSNSLNWIQGGISIGMTLLFFLWGVASFNRVQQNFMDRI</sequence>
<evidence type="ECO:0000256" key="6">
    <source>
        <dbReference type="ARBA" id="ARBA00022692"/>
    </source>
</evidence>
<dbReference type="STRING" id="573413.Spirs_4266"/>
<accession>E1RA21</accession>
<comment type="subcellular location">
    <subcellularLocation>
        <location evidence="1">Cell inner membrane</location>
        <topology evidence="1">Multi-pass membrane protein</topology>
    </subcellularLocation>
    <subcellularLocation>
        <location evidence="9">Cell membrane</location>
        <topology evidence="9">Multi-pass membrane protein</topology>
    </subcellularLocation>
</comment>
<evidence type="ECO:0000256" key="8">
    <source>
        <dbReference type="ARBA" id="ARBA00023136"/>
    </source>
</evidence>
<dbReference type="OrthoDB" id="9786910at2"/>
<comment type="similarity">
    <text evidence="2 9">Belongs to the ABC-2 integral membrane protein family.</text>
</comment>
<dbReference type="RefSeq" id="WP_013256796.1">
    <property type="nucleotide sequence ID" value="NC_014364.1"/>
</dbReference>
<dbReference type="InterPro" id="IPR047817">
    <property type="entry name" value="ABC2_TM_bact-type"/>
</dbReference>
<keyword evidence="5" id="KW-0997">Cell inner membrane</keyword>
<feature type="transmembrane region" description="Helical" evidence="9">
    <location>
        <begin position="228"/>
        <end position="245"/>
    </location>
</feature>
<keyword evidence="7 9" id="KW-1133">Transmembrane helix</keyword>
<evidence type="ECO:0000313" key="12">
    <source>
        <dbReference type="Proteomes" id="UP000002318"/>
    </source>
</evidence>
<gene>
    <name evidence="11" type="ordered locus">Spirs_4266</name>
</gene>
<keyword evidence="8 9" id="KW-0472">Membrane</keyword>
<keyword evidence="6 9" id="KW-0812">Transmembrane</keyword>
<dbReference type="PROSITE" id="PS51012">
    <property type="entry name" value="ABC_TM2"/>
    <property type="match status" value="1"/>
</dbReference>
<evidence type="ECO:0000256" key="9">
    <source>
        <dbReference type="RuleBase" id="RU361157"/>
    </source>
</evidence>
<evidence type="ECO:0000256" key="5">
    <source>
        <dbReference type="ARBA" id="ARBA00022519"/>
    </source>
</evidence>
<evidence type="ECO:0000313" key="11">
    <source>
        <dbReference type="EMBL" id="ADK83340.1"/>
    </source>
</evidence>
<dbReference type="PANTHER" id="PTHR30413:SF8">
    <property type="entry name" value="TRANSPORT PERMEASE PROTEIN"/>
    <property type="match status" value="1"/>
</dbReference>
<dbReference type="HOGENOM" id="CLU_060703_3_0_12"/>
<feature type="domain" description="ABC transmembrane type-2" evidence="10">
    <location>
        <begin position="52"/>
        <end position="281"/>
    </location>
</feature>
<dbReference type="Proteomes" id="UP000002318">
    <property type="component" value="Chromosome"/>
</dbReference>
<feature type="transmembrane region" description="Helical" evidence="9">
    <location>
        <begin position="83"/>
        <end position="100"/>
    </location>
</feature>
<feature type="transmembrane region" description="Helical" evidence="9">
    <location>
        <begin position="257"/>
        <end position="276"/>
    </location>
</feature>
<evidence type="ECO:0000256" key="2">
    <source>
        <dbReference type="ARBA" id="ARBA00007783"/>
    </source>
</evidence>
<keyword evidence="3 9" id="KW-0813">Transport</keyword>